<dbReference type="InterPro" id="IPR007867">
    <property type="entry name" value="GMC_OxRtase_C"/>
</dbReference>
<evidence type="ECO:0000259" key="2">
    <source>
        <dbReference type="Pfam" id="PF00732"/>
    </source>
</evidence>
<comment type="similarity">
    <text evidence="1">Belongs to the GMC oxidoreductase family.</text>
</comment>
<dbReference type="InterPro" id="IPR012132">
    <property type="entry name" value="GMC_OxRdtase"/>
</dbReference>
<reference evidence="4 5" key="1">
    <citation type="submission" date="2024-07" db="EMBL/GenBank/DDBJ databases">
        <title>Draft sequence of the Neodothiora populina.</title>
        <authorList>
            <person name="Drown D.D."/>
            <person name="Schuette U.S."/>
            <person name="Buechlein A.B."/>
            <person name="Rusch D.R."/>
            <person name="Winton L.W."/>
            <person name="Adams G.A."/>
        </authorList>
    </citation>
    <scope>NUCLEOTIDE SEQUENCE [LARGE SCALE GENOMIC DNA]</scope>
    <source>
        <strain evidence="4 5">CPC 39397</strain>
    </source>
</reference>
<dbReference type="Pfam" id="PF00732">
    <property type="entry name" value="GMC_oxred_N"/>
    <property type="match status" value="1"/>
</dbReference>
<dbReference type="EMBL" id="JBFMKM010000003">
    <property type="protein sequence ID" value="KAL1311442.1"/>
    <property type="molecule type" value="Genomic_DNA"/>
</dbReference>
<evidence type="ECO:0008006" key="6">
    <source>
        <dbReference type="Google" id="ProtNLM"/>
    </source>
</evidence>
<dbReference type="PANTHER" id="PTHR47190">
    <property type="entry name" value="DEHYDROGENASE, PUTATIVE-RELATED"/>
    <property type="match status" value="1"/>
</dbReference>
<proteinExistence type="inferred from homology"/>
<evidence type="ECO:0000256" key="1">
    <source>
        <dbReference type="ARBA" id="ARBA00010790"/>
    </source>
</evidence>
<evidence type="ECO:0000259" key="3">
    <source>
        <dbReference type="Pfam" id="PF05199"/>
    </source>
</evidence>
<dbReference type="Gene3D" id="3.50.50.60">
    <property type="entry name" value="FAD/NAD(P)-binding domain"/>
    <property type="match status" value="1"/>
</dbReference>
<organism evidence="4 5">
    <name type="scientific">Neodothiora populina</name>
    <dbReference type="NCBI Taxonomy" id="2781224"/>
    <lineage>
        <taxon>Eukaryota</taxon>
        <taxon>Fungi</taxon>
        <taxon>Dikarya</taxon>
        <taxon>Ascomycota</taxon>
        <taxon>Pezizomycotina</taxon>
        <taxon>Dothideomycetes</taxon>
        <taxon>Dothideomycetidae</taxon>
        <taxon>Dothideales</taxon>
        <taxon>Dothioraceae</taxon>
        <taxon>Neodothiora</taxon>
    </lineage>
</organism>
<dbReference type="Proteomes" id="UP001562354">
    <property type="component" value="Unassembled WGS sequence"/>
</dbReference>
<name>A0ABR3PPH4_9PEZI</name>
<dbReference type="RefSeq" id="XP_069204291.1">
    <property type="nucleotide sequence ID" value="XM_069348647.1"/>
</dbReference>
<evidence type="ECO:0000313" key="5">
    <source>
        <dbReference type="Proteomes" id="UP001562354"/>
    </source>
</evidence>
<dbReference type="PANTHER" id="PTHR47190:SF2">
    <property type="entry name" value="CELLOBIOSE DEHYDROGENASE (AFU_ORTHOLOGUE AFUA_2G17620)"/>
    <property type="match status" value="1"/>
</dbReference>
<dbReference type="SUPFAM" id="SSF51905">
    <property type="entry name" value="FAD/NAD(P)-binding domain"/>
    <property type="match status" value="1"/>
</dbReference>
<dbReference type="InterPro" id="IPR053208">
    <property type="entry name" value="GMC_Oxidoreductase_CD"/>
</dbReference>
<gene>
    <name evidence="4" type="ORF">AAFC00_001602</name>
</gene>
<dbReference type="Gene3D" id="3.30.410.10">
    <property type="entry name" value="Cholesterol Oxidase, domain 2"/>
    <property type="match status" value="1"/>
</dbReference>
<dbReference type="PIRSF" id="PIRSF000137">
    <property type="entry name" value="Alcohol_oxidase"/>
    <property type="match status" value="1"/>
</dbReference>
<comment type="caution">
    <text evidence="4">The sequence shown here is derived from an EMBL/GenBank/DDBJ whole genome shotgun (WGS) entry which is preliminary data.</text>
</comment>
<protein>
    <recommendedName>
        <fullName evidence="6">Cellobiose dehydrogenase</fullName>
    </recommendedName>
</protein>
<dbReference type="InterPro" id="IPR036188">
    <property type="entry name" value="FAD/NAD-bd_sf"/>
</dbReference>
<sequence length="469" mass="51016">MCYYNAPNSSVYYCGNLPEGQLAACRLGGGTAINAMQQFWPPTQYLDHAYGFEGWSSEDFQPAIHRVATRIPPTPYWSSDNKFYYDQVYSLMGSVLETAGLKEVNTSQDVDEKYNTYGRDVYAAADGLRGGPLVGYLQDARKLPNFTLKMYSHVDYVVRDGSKATGVSVNGTVITADAVVLSAGVWNTPSILFASGIGPESELTTAASIGFTNYPKSEWIFNERVGKNLHDNPQTNYIITYNDTDALPAFYDSEIFYGYNVSKTYKDDLYLNHAGPLTGTGRQLVTWITVEDSGVEMTCQAICSTPTTTNGTFNCQFNLNEGLLSRGSIGLGTDGNLVFKEGVGPWLTNSTDVKMYALGLQRFVDAITSYPGLSTSTVPIGDLASYEAHLKANKAGNNHWGGSCKIGDTDGTKGGEGCVDLTAKVYGTDNLYVIDGSLSPAPTTSNPSFLYEVLAEFAVEKIVPVLRRR</sequence>
<accession>A0ABR3PPH4</accession>
<feature type="domain" description="Glucose-methanol-choline oxidoreductase C-terminal" evidence="3">
    <location>
        <begin position="385"/>
        <end position="454"/>
    </location>
</feature>
<dbReference type="Pfam" id="PF05199">
    <property type="entry name" value="GMC_oxred_C"/>
    <property type="match status" value="1"/>
</dbReference>
<keyword evidence="5" id="KW-1185">Reference proteome</keyword>
<evidence type="ECO:0000313" key="4">
    <source>
        <dbReference type="EMBL" id="KAL1311442.1"/>
    </source>
</evidence>
<feature type="domain" description="Glucose-methanol-choline oxidoreductase N-terminal" evidence="2">
    <location>
        <begin position="26"/>
        <end position="233"/>
    </location>
</feature>
<dbReference type="SUPFAM" id="SSF54373">
    <property type="entry name" value="FAD-linked reductases, C-terminal domain"/>
    <property type="match status" value="1"/>
</dbReference>
<dbReference type="GeneID" id="95975305"/>
<dbReference type="InterPro" id="IPR000172">
    <property type="entry name" value="GMC_OxRdtase_N"/>
</dbReference>